<dbReference type="Gene3D" id="3.30.420.10">
    <property type="entry name" value="Ribonuclease H-like superfamily/Ribonuclease H"/>
    <property type="match status" value="1"/>
</dbReference>
<evidence type="ECO:0000313" key="1">
    <source>
        <dbReference type="EMBL" id="KAJ8890644.1"/>
    </source>
</evidence>
<organism evidence="1 2">
    <name type="scientific">Dryococelus australis</name>
    <dbReference type="NCBI Taxonomy" id="614101"/>
    <lineage>
        <taxon>Eukaryota</taxon>
        <taxon>Metazoa</taxon>
        <taxon>Ecdysozoa</taxon>
        <taxon>Arthropoda</taxon>
        <taxon>Hexapoda</taxon>
        <taxon>Insecta</taxon>
        <taxon>Pterygota</taxon>
        <taxon>Neoptera</taxon>
        <taxon>Polyneoptera</taxon>
        <taxon>Phasmatodea</taxon>
        <taxon>Verophasmatodea</taxon>
        <taxon>Anareolatae</taxon>
        <taxon>Phasmatidae</taxon>
        <taxon>Eurycanthinae</taxon>
        <taxon>Dryococelus</taxon>
    </lineage>
</organism>
<dbReference type="PANTHER" id="PTHR47326:SF1">
    <property type="entry name" value="HTH PSQ-TYPE DOMAIN-CONTAINING PROTEIN"/>
    <property type="match status" value="1"/>
</dbReference>
<gene>
    <name evidence="1" type="ORF">PR048_010153</name>
</gene>
<protein>
    <submittedName>
        <fullName evidence="1">Uncharacterized protein</fullName>
    </submittedName>
</protein>
<dbReference type="EMBL" id="JARBHB010000003">
    <property type="protein sequence ID" value="KAJ8890644.1"/>
    <property type="molecule type" value="Genomic_DNA"/>
</dbReference>
<name>A0ABQ9I1Z8_9NEOP</name>
<accession>A0ABQ9I1Z8</accession>
<evidence type="ECO:0000313" key="2">
    <source>
        <dbReference type="Proteomes" id="UP001159363"/>
    </source>
</evidence>
<comment type="caution">
    <text evidence="1">The sequence shown here is derived from an EMBL/GenBank/DDBJ whole genome shotgun (WGS) entry which is preliminary data.</text>
</comment>
<reference evidence="1 2" key="1">
    <citation type="submission" date="2023-02" db="EMBL/GenBank/DDBJ databases">
        <title>LHISI_Scaffold_Assembly.</title>
        <authorList>
            <person name="Stuart O.P."/>
            <person name="Cleave R."/>
            <person name="Magrath M.J.L."/>
            <person name="Mikheyev A.S."/>
        </authorList>
    </citation>
    <scope>NUCLEOTIDE SEQUENCE [LARGE SCALE GENOMIC DNA]</scope>
    <source>
        <strain evidence="1">Daus_M_001</strain>
        <tissue evidence="1">Leg muscle</tissue>
    </source>
</reference>
<keyword evidence="2" id="KW-1185">Reference proteome</keyword>
<dbReference type="InterPro" id="IPR036397">
    <property type="entry name" value="RNaseH_sf"/>
</dbReference>
<sequence>MAAPYQHPRSPDLNPLEFYLWGHLKILVYPIPVYDVGTLRKRFVASCEAIRNLPGIHQRIRVSMQWRVVACVLADVGHDPFVVGPPSHHQEVSGVPSCSVLGPRSHPGRTAPNLTGANDSLVLVLALFASVCPGINSSRSSGGRCLGVISADIVGEQPFEATTGWEGGRGSHFVITPLPVINRSSFRMQMSGARPAAFTYPGITPRISGDALLCRSGRAGGEIGVPLSGTLSLAAAKQFTVFLVPEGRPVHSKKRLISASLAFASRYSTRLNRTDNYPLPVSRIRSGSSRRLRSLAGLAVLSAELTRVALRSRQEQIWSRATNARAIHTSPPGLVWIPYPLLLPQLTLPWPTSSSQRTRPGNPWSCDAHSNTRYYMIPDSVKDCAKSAIVAGIRANMAPVIAFPALYGQITYQV</sequence>
<dbReference type="Proteomes" id="UP001159363">
    <property type="component" value="Chromosome 3"/>
</dbReference>
<proteinExistence type="predicted"/>
<dbReference type="PANTHER" id="PTHR47326">
    <property type="entry name" value="TRANSPOSABLE ELEMENT TC3 TRANSPOSASE-LIKE PROTEIN"/>
    <property type="match status" value="1"/>
</dbReference>